<evidence type="ECO:0000256" key="1">
    <source>
        <dbReference type="SAM" id="MobiDB-lite"/>
    </source>
</evidence>
<feature type="compositionally biased region" description="Low complexity" evidence="1">
    <location>
        <begin position="106"/>
        <end position="123"/>
    </location>
</feature>
<protein>
    <submittedName>
        <fullName evidence="2">Uncharacterized protein</fullName>
    </submittedName>
</protein>
<feature type="region of interest" description="Disordered" evidence="1">
    <location>
        <begin position="1"/>
        <end position="45"/>
    </location>
</feature>
<dbReference type="OrthoDB" id="3211926at2759"/>
<keyword evidence="3" id="KW-1185">Reference proteome</keyword>
<dbReference type="AlphaFoldDB" id="A0A9P6CKY9"/>
<dbReference type="EMBL" id="MU150254">
    <property type="protein sequence ID" value="KAF9464349.1"/>
    <property type="molecule type" value="Genomic_DNA"/>
</dbReference>
<feature type="region of interest" description="Disordered" evidence="1">
    <location>
        <begin position="99"/>
        <end position="142"/>
    </location>
</feature>
<feature type="compositionally biased region" description="Basic and acidic residues" evidence="1">
    <location>
        <begin position="233"/>
        <end position="244"/>
    </location>
</feature>
<feature type="compositionally biased region" description="Basic and acidic residues" evidence="1">
    <location>
        <begin position="251"/>
        <end position="261"/>
    </location>
</feature>
<organism evidence="2 3">
    <name type="scientific">Collybia nuda</name>
    <dbReference type="NCBI Taxonomy" id="64659"/>
    <lineage>
        <taxon>Eukaryota</taxon>
        <taxon>Fungi</taxon>
        <taxon>Dikarya</taxon>
        <taxon>Basidiomycota</taxon>
        <taxon>Agaricomycotina</taxon>
        <taxon>Agaricomycetes</taxon>
        <taxon>Agaricomycetidae</taxon>
        <taxon>Agaricales</taxon>
        <taxon>Tricholomatineae</taxon>
        <taxon>Clitocybaceae</taxon>
        <taxon>Collybia</taxon>
    </lineage>
</organism>
<sequence>MRRPGPLQEFPLDLFLPPNPNLPTKSRPNKRPLSPGGPSLFSPAKRRILNGEGIFSPEKTLKSPISSRYAAARFADVLSGPASPAKKLDFGVAKHRVESPRSSRLSSTIASTTPTRTISSSSRLAPSPELAPSPHQDCEDDREGYFSYTGYSSCTFIERELPPPPDPQSSHYPGFRVYYDTHIPLTSVDMDMDDVAPADKDKGGQKENVAPRRKPRKVITAPNPDFKFQLFSPEDRKRELDSVDKATPATPKKDPSRDRQNSSDSPTPRRPIVGLTQAATGATPRLTSKGKEEMRRVLQDEADQRGNDDDDLML</sequence>
<comment type="caution">
    <text evidence="2">The sequence shown here is derived from an EMBL/GenBank/DDBJ whole genome shotgun (WGS) entry which is preliminary data.</text>
</comment>
<feature type="compositionally biased region" description="Basic and acidic residues" evidence="1">
    <location>
        <begin position="289"/>
        <end position="307"/>
    </location>
</feature>
<proteinExistence type="predicted"/>
<feature type="region of interest" description="Disordered" evidence="1">
    <location>
        <begin position="193"/>
        <end position="314"/>
    </location>
</feature>
<dbReference type="Proteomes" id="UP000807353">
    <property type="component" value="Unassembled WGS sequence"/>
</dbReference>
<evidence type="ECO:0000313" key="3">
    <source>
        <dbReference type="Proteomes" id="UP000807353"/>
    </source>
</evidence>
<accession>A0A9P6CKY9</accession>
<name>A0A9P6CKY9_9AGAR</name>
<reference evidence="2" key="1">
    <citation type="submission" date="2020-11" db="EMBL/GenBank/DDBJ databases">
        <authorList>
            <consortium name="DOE Joint Genome Institute"/>
            <person name="Ahrendt S."/>
            <person name="Riley R."/>
            <person name="Andreopoulos W."/>
            <person name="Labutti K."/>
            <person name="Pangilinan J."/>
            <person name="Ruiz-Duenas F.J."/>
            <person name="Barrasa J.M."/>
            <person name="Sanchez-Garcia M."/>
            <person name="Camarero S."/>
            <person name="Miyauchi S."/>
            <person name="Serrano A."/>
            <person name="Linde D."/>
            <person name="Babiker R."/>
            <person name="Drula E."/>
            <person name="Ayuso-Fernandez I."/>
            <person name="Pacheco R."/>
            <person name="Padilla G."/>
            <person name="Ferreira P."/>
            <person name="Barriuso J."/>
            <person name="Kellner H."/>
            <person name="Castanera R."/>
            <person name="Alfaro M."/>
            <person name="Ramirez L."/>
            <person name="Pisabarro A.G."/>
            <person name="Kuo A."/>
            <person name="Tritt A."/>
            <person name="Lipzen A."/>
            <person name="He G."/>
            <person name="Yan M."/>
            <person name="Ng V."/>
            <person name="Cullen D."/>
            <person name="Martin F."/>
            <person name="Rosso M.-N."/>
            <person name="Henrissat B."/>
            <person name="Hibbett D."/>
            <person name="Martinez A.T."/>
            <person name="Grigoriev I.V."/>
        </authorList>
    </citation>
    <scope>NUCLEOTIDE SEQUENCE</scope>
    <source>
        <strain evidence="2">CBS 247.69</strain>
    </source>
</reference>
<gene>
    <name evidence="2" type="ORF">BDZ94DRAFT_485135</name>
</gene>
<feature type="compositionally biased region" description="Low complexity" evidence="1">
    <location>
        <begin position="32"/>
        <end position="43"/>
    </location>
</feature>
<evidence type="ECO:0000313" key="2">
    <source>
        <dbReference type="EMBL" id="KAF9464349.1"/>
    </source>
</evidence>